<dbReference type="InterPro" id="IPR036770">
    <property type="entry name" value="Ankyrin_rpt-contain_sf"/>
</dbReference>
<comment type="caution">
    <text evidence="4">The sequence shown here is derived from an EMBL/GenBank/DDBJ whole genome shotgun (WGS) entry which is preliminary data.</text>
</comment>
<dbReference type="InterPro" id="IPR036047">
    <property type="entry name" value="F-box-like_dom_sf"/>
</dbReference>
<dbReference type="SMART" id="SM00248">
    <property type="entry name" value="ANK"/>
    <property type="match status" value="2"/>
</dbReference>
<dbReference type="EMBL" id="CAGA01000034">
    <property type="protein sequence ID" value="CCE31830.1"/>
    <property type="molecule type" value="Genomic_DNA"/>
</dbReference>
<reference evidence="4 5" key="1">
    <citation type="journal article" date="2013" name="PLoS Genet.">
        <title>Plant-symbiotic fungi as chemical engineers: Multi-genome analysis of the Clavicipitaceae reveals dynamics of alkaloid loci.</title>
        <authorList>
            <person name="Schardl C.L."/>
            <person name="Young C.A."/>
            <person name="Hesse U."/>
            <person name="Amyotte S.G."/>
            <person name="Andreeva K."/>
            <person name="Calie P.J."/>
            <person name="Fleetwood D.J."/>
            <person name="Haws D.C."/>
            <person name="Moore N."/>
            <person name="Oeser B."/>
            <person name="Panaccione D.G."/>
            <person name="Schweri K.K."/>
            <person name="Voisey C.R."/>
            <person name="Farman M.L."/>
            <person name="Jaromczyk J.W."/>
            <person name="Roe B.A."/>
            <person name="O'Sullivan D.M."/>
            <person name="Scott B."/>
            <person name="Tudzynski P."/>
            <person name="An Z."/>
            <person name="Arnaoudova E.G."/>
            <person name="Bullock C.T."/>
            <person name="Charlton N.D."/>
            <person name="Chen L."/>
            <person name="Cox M."/>
            <person name="Dinkins R.D."/>
            <person name="Florea S."/>
            <person name="Glenn A.E."/>
            <person name="Gordon A."/>
            <person name="Gueldener U."/>
            <person name="Harris D.R."/>
            <person name="Hollin W."/>
            <person name="Jaromczyk J."/>
            <person name="Johnson R.D."/>
            <person name="Khan A.K."/>
            <person name="Leistner E."/>
            <person name="Leuchtmann A."/>
            <person name="Li C."/>
            <person name="Liu J."/>
            <person name="Liu J."/>
            <person name="Liu M."/>
            <person name="Mace W."/>
            <person name="Machado C."/>
            <person name="Nagabhyru P."/>
            <person name="Pan J."/>
            <person name="Schmid J."/>
            <person name="Sugawara K."/>
            <person name="Steiner U."/>
            <person name="Takach J.E."/>
            <person name="Tanaka E."/>
            <person name="Webb J.S."/>
            <person name="Wilson E.V."/>
            <person name="Wiseman J.L."/>
            <person name="Yoshida R."/>
            <person name="Zeng Z."/>
        </authorList>
    </citation>
    <scope>NUCLEOTIDE SEQUENCE [LARGE SCALE GENOMIC DNA]</scope>
    <source>
        <strain evidence="4 5">20.1</strain>
    </source>
</reference>
<accession>M1W8E6</accession>
<proteinExistence type="predicted"/>
<dbReference type="HOGENOM" id="CLU_057149_0_0_1"/>
<dbReference type="SUPFAM" id="SSF48403">
    <property type="entry name" value="Ankyrin repeat"/>
    <property type="match status" value="1"/>
</dbReference>
<dbReference type="SUPFAM" id="SSF81383">
    <property type="entry name" value="F-box domain"/>
    <property type="match status" value="1"/>
</dbReference>
<evidence type="ECO:0000313" key="4">
    <source>
        <dbReference type="EMBL" id="CCE31830.1"/>
    </source>
</evidence>
<evidence type="ECO:0008006" key="6">
    <source>
        <dbReference type="Google" id="ProtNLM"/>
    </source>
</evidence>
<name>M1W8E6_CLAP2</name>
<organism evidence="4 5">
    <name type="scientific">Claviceps purpurea (strain 20.1)</name>
    <name type="common">Ergot fungus</name>
    <name type="synonym">Sphacelia segetum</name>
    <dbReference type="NCBI Taxonomy" id="1111077"/>
    <lineage>
        <taxon>Eukaryota</taxon>
        <taxon>Fungi</taxon>
        <taxon>Dikarya</taxon>
        <taxon>Ascomycota</taxon>
        <taxon>Pezizomycotina</taxon>
        <taxon>Sordariomycetes</taxon>
        <taxon>Hypocreomycetidae</taxon>
        <taxon>Hypocreales</taxon>
        <taxon>Clavicipitaceae</taxon>
        <taxon>Claviceps</taxon>
    </lineage>
</organism>
<dbReference type="InterPro" id="IPR002110">
    <property type="entry name" value="Ankyrin_rpt"/>
</dbReference>
<dbReference type="Proteomes" id="UP000016801">
    <property type="component" value="Unassembled WGS sequence"/>
</dbReference>
<evidence type="ECO:0000313" key="5">
    <source>
        <dbReference type="Proteomes" id="UP000016801"/>
    </source>
</evidence>
<dbReference type="PANTHER" id="PTHR24188">
    <property type="entry name" value="ANKYRIN REPEAT PROTEIN"/>
    <property type="match status" value="1"/>
</dbReference>
<sequence length="403" mass="45492">MDSAARQALSMARERNTDESRCLIALLPPETKIQIMSYISTQQSLSRLAQSCQAWTLEICRRWGGQINAIQQGLTGWESSDTDLPVYGDLYVASTALHFAVFMGNVRLTKTLLDMEASLTIACSPLLWRSMGSEDVLRRVRYFHHVFEDLHFGSAFSIFLAFIQSHPDMCKLLVDHGAGREAMIVNFHGEPKVMSILHFAAADPTRDYRHWQCLFGGFREYIDEPCPRESQSTPLHIALVNGCTQGMQIAVESGADKEARDRASRTPLYIGVLGILPDTRWDPRTLQERTVCFRKFVELGASVDPEGDSLLLHTVRLDVPHPLHRRLIRHLIYFLLEHHADIQGTNRSQNTNVVNEIVQGIICRNFQDRRADGLLKDLLNDLVDRGLNLEIPAPGLSSPLYCV</sequence>
<dbReference type="Gene3D" id="1.25.40.20">
    <property type="entry name" value="Ankyrin repeat-containing domain"/>
    <property type="match status" value="2"/>
</dbReference>
<protein>
    <recommendedName>
        <fullName evidence="6">F-box domain-containing protein</fullName>
    </recommendedName>
</protein>
<gene>
    <name evidence="4" type="ORF">CPUR_05685</name>
</gene>
<feature type="repeat" description="ANK" evidence="3">
    <location>
        <begin position="230"/>
        <end position="262"/>
    </location>
</feature>
<keyword evidence="2 3" id="KW-0040">ANK repeat</keyword>
<dbReference type="AlphaFoldDB" id="M1W8E6"/>
<dbReference type="PROSITE" id="PS50088">
    <property type="entry name" value="ANK_REPEAT"/>
    <property type="match status" value="2"/>
</dbReference>
<keyword evidence="5" id="KW-1185">Reference proteome</keyword>
<evidence type="ECO:0000256" key="2">
    <source>
        <dbReference type="ARBA" id="ARBA00023043"/>
    </source>
</evidence>
<dbReference type="OrthoDB" id="194358at2759"/>
<keyword evidence="1" id="KW-0677">Repeat</keyword>
<dbReference type="PANTHER" id="PTHR24188:SF29">
    <property type="entry name" value="GH09064P"/>
    <property type="match status" value="1"/>
</dbReference>
<evidence type="ECO:0000256" key="1">
    <source>
        <dbReference type="ARBA" id="ARBA00022737"/>
    </source>
</evidence>
<dbReference type="PROSITE" id="PS50297">
    <property type="entry name" value="ANK_REP_REGION"/>
    <property type="match status" value="1"/>
</dbReference>
<dbReference type="Pfam" id="PF00023">
    <property type="entry name" value="Ank"/>
    <property type="match status" value="1"/>
</dbReference>
<feature type="repeat" description="ANK" evidence="3">
    <location>
        <begin position="92"/>
        <end position="124"/>
    </location>
</feature>
<dbReference type="VEuPathDB" id="FungiDB:CPUR_05685"/>
<evidence type="ECO:0000256" key="3">
    <source>
        <dbReference type="PROSITE-ProRule" id="PRU00023"/>
    </source>
</evidence>